<proteinExistence type="predicted"/>
<dbReference type="RefSeq" id="WP_146399850.1">
    <property type="nucleotide sequence ID" value="NZ_SJPQ01000002.1"/>
</dbReference>
<dbReference type="EMBL" id="SJPQ01000002">
    <property type="protein sequence ID" value="TWT88629.1"/>
    <property type="molecule type" value="Genomic_DNA"/>
</dbReference>
<keyword evidence="2" id="KW-1185">Reference proteome</keyword>
<protein>
    <submittedName>
        <fullName evidence="1">Uncharacterized protein</fullName>
    </submittedName>
</protein>
<sequence>MATVEQIDEQIEEFSRFVKQVPERERACLSLDELYQRWREESIAREDLAAIQQAVTDFENGDRGQPADQAMAKLRSDLAAKFGG</sequence>
<dbReference type="AlphaFoldDB" id="A0A5C5ZMI9"/>
<organism evidence="1 2">
    <name type="scientific">Pseudobythopirellula maris</name>
    <dbReference type="NCBI Taxonomy" id="2527991"/>
    <lineage>
        <taxon>Bacteria</taxon>
        <taxon>Pseudomonadati</taxon>
        <taxon>Planctomycetota</taxon>
        <taxon>Planctomycetia</taxon>
        <taxon>Pirellulales</taxon>
        <taxon>Lacipirellulaceae</taxon>
        <taxon>Pseudobythopirellula</taxon>
    </lineage>
</organism>
<dbReference type="Proteomes" id="UP000315440">
    <property type="component" value="Unassembled WGS sequence"/>
</dbReference>
<evidence type="ECO:0000313" key="2">
    <source>
        <dbReference type="Proteomes" id="UP000315440"/>
    </source>
</evidence>
<accession>A0A5C5ZMI9</accession>
<comment type="caution">
    <text evidence="1">The sequence shown here is derived from an EMBL/GenBank/DDBJ whole genome shotgun (WGS) entry which is preliminary data.</text>
</comment>
<name>A0A5C5ZMI9_9BACT</name>
<dbReference type="OrthoDB" id="9938618at2"/>
<reference evidence="1 2" key="1">
    <citation type="submission" date="2019-02" db="EMBL/GenBank/DDBJ databases">
        <title>Deep-cultivation of Planctomycetes and their phenomic and genomic characterization uncovers novel biology.</title>
        <authorList>
            <person name="Wiegand S."/>
            <person name="Jogler M."/>
            <person name="Boedeker C."/>
            <person name="Pinto D."/>
            <person name="Vollmers J."/>
            <person name="Rivas-Marin E."/>
            <person name="Kohn T."/>
            <person name="Peeters S.H."/>
            <person name="Heuer A."/>
            <person name="Rast P."/>
            <person name="Oberbeckmann S."/>
            <person name="Bunk B."/>
            <person name="Jeske O."/>
            <person name="Meyerdierks A."/>
            <person name="Storesund J.E."/>
            <person name="Kallscheuer N."/>
            <person name="Luecker S."/>
            <person name="Lage O.M."/>
            <person name="Pohl T."/>
            <person name="Merkel B.J."/>
            <person name="Hornburger P."/>
            <person name="Mueller R.-W."/>
            <person name="Bruemmer F."/>
            <person name="Labrenz M."/>
            <person name="Spormann A.M."/>
            <person name="Op Den Camp H."/>
            <person name="Overmann J."/>
            <person name="Amann R."/>
            <person name="Jetten M.S.M."/>
            <person name="Mascher T."/>
            <person name="Medema M.H."/>
            <person name="Devos D.P."/>
            <person name="Kaster A.-K."/>
            <person name="Ovreas L."/>
            <person name="Rohde M."/>
            <person name="Galperin M.Y."/>
            <person name="Jogler C."/>
        </authorList>
    </citation>
    <scope>NUCLEOTIDE SEQUENCE [LARGE SCALE GENOMIC DNA]</scope>
    <source>
        <strain evidence="1 2">Mal64</strain>
    </source>
</reference>
<gene>
    <name evidence="1" type="ORF">Mal64_21150</name>
</gene>
<evidence type="ECO:0000313" key="1">
    <source>
        <dbReference type="EMBL" id="TWT88629.1"/>
    </source>
</evidence>